<feature type="compositionally biased region" description="Low complexity" evidence="1">
    <location>
        <begin position="282"/>
        <end position="296"/>
    </location>
</feature>
<name>A0ABR1JDF6_9AGAR</name>
<dbReference type="PANTHER" id="PTHR47584">
    <property type="match status" value="1"/>
</dbReference>
<accession>A0ABR1JDF6</accession>
<evidence type="ECO:0008006" key="4">
    <source>
        <dbReference type="Google" id="ProtNLM"/>
    </source>
</evidence>
<comment type="caution">
    <text evidence="2">The sequence shown here is derived from an EMBL/GenBank/DDBJ whole genome shotgun (WGS) entry which is preliminary data.</text>
</comment>
<feature type="region of interest" description="Disordered" evidence="1">
    <location>
        <begin position="258"/>
        <end position="296"/>
    </location>
</feature>
<feature type="region of interest" description="Disordered" evidence="1">
    <location>
        <begin position="1"/>
        <end position="29"/>
    </location>
</feature>
<feature type="compositionally biased region" description="Polar residues" evidence="1">
    <location>
        <begin position="159"/>
        <end position="180"/>
    </location>
</feature>
<feature type="region of interest" description="Disordered" evidence="1">
    <location>
        <begin position="319"/>
        <end position="338"/>
    </location>
</feature>
<feature type="region of interest" description="Disordered" evidence="1">
    <location>
        <begin position="153"/>
        <end position="189"/>
    </location>
</feature>
<evidence type="ECO:0000256" key="1">
    <source>
        <dbReference type="SAM" id="MobiDB-lite"/>
    </source>
</evidence>
<organism evidence="2 3">
    <name type="scientific">Marasmiellus scandens</name>
    <dbReference type="NCBI Taxonomy" id="2682957"/>
    <lineage>
        <taxon>Eukaryota</taxon>
        <taxon>Fungi</taxon>
        <taxon>Dikarya</taxon>
        <taxon>Basidiomycota</taxon>
        <taxon>Agaricomycotina</taxon>
        <taxon>Agaricomycetes</taxon>
        <taxon>Agaricomycetidae</taxon>
        <taxon>Agaricales</taxon>
        <taxon>Marasmiineae</taxon>
        <taxon>Omphalotaceae</taxon>
        <taxon>Marasmiellus</taxon>
    </lineage>
</organism>
<proteinExistence type="predicted"/>
<dbReference type="PANTHER" id="PTHR47584:SF14">
    <property type="entry name" value="L10-INTERACTING MYB DOMAIN-CONTAINING PROTEIN-LIKE"/>
    <property type="match status" value="1"/>
</dbReference>
<feature type="region of interest" description="Disordered" evidence="1">
    <location>
        <begin position="204"/>
        <end position="227"/>
    </location>
</feature>
<dbReference type="EMBL" id="JBANRG010000018">
    <property type="protein sequence ID" value="KAK7458104.1"/>
    <property type="molecule type" value="Genomic_DNA"/>
</dbReference>
<protein>
    <recommendedName>
        <fullName evidence="4">Myb/SANT-like domain-containing protein</fullName>
    </recommendedName>
</protein>
<feature type="compositionally biased region" description="Low complexity" evidence="1">
    <location>
        <begin position="261"/>
        <end position="274"/>
    </location>
</feature>
<evidence type="ECO:0000313" key="2">
    <source>
        <dbReference type="EMBL" id="KAK7458104.1"/>
    </source>
</evidence>
<sequence length="409" mass="43910">MARATQNETAPKVRNRKKPPKADGPAKWTDSDITRFLDYLTDNHSKAGNGGNFTATTFREAADYMALVEYSGGVKDADACRNKWSSLKKTCEIILDIKSMSGWTWSDETGASIGTENAALWNSYIKKNPSAKPFRNKGWKFFHTVNNLLPSKAKGTNVFRPSQGAQGLRSNADNASQLPASQPVPAPSLAPEHLVERAVDGALGSEENGDFNAGDTQEQDGSPPWDFEQMEHDLQQNEDGLQNNTSQSDDAAVTVTLQAQSSNSSISTVVNTPKRPAPPADPASSKKPRSSSSRSDLLAGLVGQVSGMNETFRALLTAPTPAPTPVPNTQLALPPGTPSRTRIARAIARAEKEELDISDSDLGKFIHVVSRDVSVADAYNQISRPGLRTQFVITTIQAAGSNTTASTNN</sequence>
<evidence type="ECO:0000313" key="3">
    <source>
        <dbReference type="Proteomes" id="UP001498398"/>
    </source>
</evidence>
<reference evidence="2 3" key="1">
    <citation type="submission" date="2024-01" db="EMBL/GenBank/DDBJ databases">
        <title>A draft genome for the cacao thread blight pathogen Marasmiellus scandens.</title>
        <authorList>
            <person name="Baruah I.K."/>
            <person name="Leung J."/>
            <person name="Bukari Y."/>
            <person name="Amoako-Attah I."/>
            <person name="Meinhardt L.W."/>
            <person name="Bailey B.A."/>
            <person name="Cohen S.P."/>
        </authorList>
    </citation>
    <scope>NUCLEOTIDE SEQUENCE [LARGE SCALE GENOMIC DNA]</scope>
    <source>
        <strain evidence="2 3">GH-19</strain>
    </source>
</reference>
<gene>
    <name evidence="2" type="ORF">VKT23_010011</name>
</gene>
<keyword evidence="3" id="KW-1185">Reference proteome</keyword>
<dbReference type="InterPro" id="IPR045026">
    <property type="entry name" value="LIMYB"/>
</dbReference>
<dbReference type="Proteomes" id="UP001498398">
    <property type="component" value="Unassembled WGS sequence"/>
</dbReference>